<comment type="similarity">
    <text evidence="4">Belongs to the cytochrome b5 family.</text>
</comment>
<dbReference type="PANTHER" id="PTHR19359:SF95">
    <property type="entry name" value="CYTOCHROME B5 TYPE B"/>
    <property type="match status" value="1"/>
</dbReference>
<evidence type="ECO:0000256" key="1">
    <source>
        <dbReference type="ARBA" id="ARBA00022617"/>
    </source>
</evidence>
<evidence type="ECO:0000256" key="5">
    <source>
        <dbReference type="SAM" id="MobiDB-lite"/>
    </source>
</evidence>
<reference evidence="7 8" key="1">
    <citation type="submission" date="2024-07" db="EMBL/GenBank/DDBJ databases">
        <title>Section-level genome sequencing and comparative genomics of Aspergillus sections Usti and Cavernicolus.</title>
        <authorList>
            <consortium name="Lawrence Berkeley National Laboratory"/>
            <person name="Nybo J.L."/>
            <person name="Vesth T.C."/>
            <person name="Theobald S."/>
            <person name="Frisvad J.C."/>
            <person name="Larsen T.O."/>
            <person name="Kjaerboelling I."/>
            <person name="Rothschild-Mancinelli K."/>
            <person name="Lyhne E.K."/>
            <person name="Kogle M.E."/>
            <person name="Barry K."/>
            <person name="Clum A."/>
            <person name="Na H."/>
            <person name="Ledsgaard L."/>
            <person name="Lin J."/>
            <person name="Lipzen A."/>
            <person name="Kuo A."/>
            <person name="Riley R."/>
            <person name="Mondo S."/>
            <person name="Labutti K."/>
            <person name="Haridas S."/>
            <person name="Pangalinan J."/>
            <person name="Salamov A.A."/>
            <person name="Simmons B.A."/>
            <person name="Magnuson J.K."/>
            <person name="Chen J."/>
            <person name="Drula E."/>
            <person name="Henrissat B."/>
            <person name="Wiebenga A."/>
            <person name="Lubbers R.J."/>
            <person name="Gomes A.C."/>
            <person name="Macurrencykelacurrency M.R."/>
            <person name="Stajich J."/>
            <person name="Grigoriev I.V."/>
            <person name="Mortensen U.H."/>
            <person name="De Vries R.P."/>
            <person name="Baker S.E."/>
            <person name="Andersen M.R."/>
        </authorList>
    </citation>
    <scope>NUCLEOTIDE SEQUENCE [LARGE SCALE GENOMIC DNA]</scope>
    <source>
        <strain evidence="7 8">CBS 449.75</strain>
    </source>
</reference>
<dbReference type="InterPro" id="IPR050668">
    <property type="entry name" value="Cytochrome_b5"/>
</dbReference>
<feature type="region of interest" description="Disordered" evidence="5">
    <location>
        <begin position="1"/>
        <end position="77"/>
    </location>
</feature>
<dbReference type="EMBL" id="JBFXLQ010000028">
    <property type="protein sequence ID" value="KAL2865977.1"/>
    <property type="molecule type" value="Genomic_DNA"/>
</dbReference>
<keyword evidence="8" id="KW-1185">Reference proteome</keyword>
<dbReference type="GeneID" id="98148305"/>
<dbReference type="SMART" id="SM01117">
    <property type="entry name" value="Cyt-b5"/>
    <property type="match status" value="1"/>
</dbReference>
<dbReference type="InterPro" id="IPR036400">
    <property type="entry name" value="Cyt_B5-like_heme/steroid_sf"/>
</dbReference>
<gene>
    <name evidence="7" type="ORF">BJX67DRAFT_382358</name>
</gene>
<dbReference type="PROSITE" id="PS50255">
    <property type="entry name" value="CYTOCHROME_B5_2"/>
    <property type="match status" value="1"/>
</dbReference>
<evidence type="ECO:0000256" key="2">
    <source>
        <dbReference type="ARBA" id="ARBA00022723"/>
    </source>
</evidence>
<evidence type="ECO:0000259" key="6">
    <source>
        <dbReference type="PROSITE" id="PS50255"/>
    </source>
</evidence>
<dbReference type="RefSeq" id="XP_070884956.1">
    <property type="nucleotide sequence ID" value="XM_071033233.1"/>
</dbReference>
<dbReference type="SUPFAM" id="SSF55856">
    <property type="entry name" value="Cytochrome b5-like heme/steroid binding domain"/>
    <property type="match status" value="1"/>
</dbReference>
<protein>
    <submittedName>
        <fullName evidence="7">Cytochrome b5-like heme/steroid binding domain-containing protein</fullName>
    </submittedName>
</protein>
<evidence type="ECO:0000313" key="8">
    <source>
        <dbReference type="Proteomes" id="UP001610432"/>
    </source>
</evidence>
<feature type="region of interest" description="Disordered" evidence="5">
    <location>
        <begin position="93"/>
        <end position="119"/>
    </location>
</feature>
<proteinExistence type="inferred from homology"/>
<name>A0ABR4LRF9_9EURO</name>
<comment type="caution">
    <text evidence="7">The sequence shown here is derived from an EMBL/GenBank/DDBJ whole genome shotgun (WGS) entry which is preliminary data.</text>
</comment>
<organism evidence="7 8">
    <name type="scientific">Aspergillus lucknowensis</name>
    <dbReference type="NCBI Taxonomy" id="176173"/>
    <lineage>
        <taxon>Eukaryota</taxon>
        <taxon>Fungi</taxon>
        <taxon>Dikarya</taxon>
        <taxon>Ascomycota</taxon>
        <taxon>Pezizomycotina</taxon>
        <taxon>Eurotiomycetes</taxon>
        <taxon>Eurotiomycetidae</taxon>
        <taxon>Eurotiales</taxon>
        <taxon>Aspergillaceae</taxon>
        <taxon>Aspergillus</taxon>
        <taxon>Aspergillus subgen. Nidulantes</taxon>
    </lineage>
</organism>
<keyword evidence="2" id="KW-0479">Metal-binding</keyword>
<sequence>MGWLTLRRRPEASDAGQPPPPPPPPEKDTITASAEHAEDISNSRSSSSPRTESQSRSQEQPFLGREYPAVDLSTPDSDLPYIDPKILSLVEEHWSSSTSSDSDSASSSPQSQSQSQAKPSAWIVIDDIVYDCTEFQHEHPGGTVVIRSFVGQDCTWQFWRFHTKQLLKEYGRGLRIGRTSGMKNRFKEPPRYVGLSSLGDDW</sequence>
<feature type="compositionally biased region" description="Basic and acidic residues" evidence="5">
    <location>
        <begin position="25"/>
        <end position="41"/>
    </location>
</feature>
<evidence type="ECO:0000313" key="7">
    <source>
        <dbReference type="EMBL" id="KAL2865977.1"/>
    </source>
</evidence>
<feature type="domain" description="Cytochrome b5 heme-binding" evidence="6">
    <location>
        <begin position="103"/>
        <end position="180"/>
    </location>
</feature>
<dbReference type="InterPro" id="IPR001199">
    <property type="entry name" value="Cyt_B5-like_heme/steroid-bd"/>
</dbReference>
<keyword evidence="1" id="KW-0349">Heme</keyword>
<feature type="compositionally biased region" description="Low complexity" evidence="5">
    <location>
        <begin position="42"/>
        <end position="61"/>
    </location>
</feature>
<dbReference type="Pfam" id="PF00173">
    <property type="entry name" value="Cyt-b5"/>
    <property type="match status" value="1"/>
</dbReference>
<evidence type="ECO:0000256" key="3">
    <source>
        <dbReference type="ARBA" id="ARBA00023004"/>
    </source>
</evidence>
<dbReference type="PANTHER" id="PTHR19359">
    <property type="entry name" value="CYTOCHROME B5"/>
    <property type="match status" value="1"/>
</dbReference>
<accession>A0ABR4LRF9</accession>
<dbReference type="Proteomes" id="UP001610432">
    <property type="component" value="Unassembled WGS sequence"/>
</dbReference>
<dbReference type="Gene3D" id="3.10.120.10">
    <property type="entry name" value="Cytochrome b5-like heme/steroid binding domain"/>
    <property type="match status" value="1"/>
</dbReference>
<feature type="compositionally biased region" description="Low complexity" evidence="5">
    <location>
        <begin position="95"/>
        <end position="119"/>
    </location>
</feature>
<keyword evidence="3" id="KW-0408">Iron</keyword>
<evidence type="ECO:0000256" key="4">
    <source>
        <dbReference type="ARBA" id="ARBA00038168"/>
    </source>
</evidence>